<dbReference type="Pfam" id="PF01370">
    <property type="entry name" value="Epimerase"/>
    <property type="match status" value="1"/>
</dbReference>
<keyword evidence="5" id="KW-1185">Reference proteome</keyword>
<evidence type="ECO:0000256" key="2">
    <source>
        <dbReference type="ARBA" id="ARBA00007637"/>
    </source>
</evidence>
<dbReference type="RefSeq" id="WP_155709337.1">
    <property type="nucleotide sequence ID" value="NZ_BMWU01000001.1"/>
</dbReference>
<accession>A0A6I3X9N9</accession>
<dbReference type="OrthoDB" id="8770295at2"/>
<comment type="pathway">
    <text evidence="1">Bacterial outer membrane biogenesis; LPS O-antigen biosynthesis.</text>
</comment>
<dbReference type="EMBL" id="WNWM01000002">
    <property type="protein sequence ID" value="MUI13564.1"/>
    <property type="molecule type" value="Genomic_DNA"/>
</dbReference>
<comment type="caution">
    <text evidence="4">The sequence shown here is derived from an EMBL/GenBank/DDBJ whole genome shotgun (WGS) entry which is preliminary data.</text>
</comment>
<evidence type="ECO:0000256" key="1">
    <source>
        <dbReference type="ARBA" id="ARBA00005125"/>
    </source>
</evidence>
<feature type="domain" description="NAD-dependent epimerase/dehydratase" evidence="3">
    <location>
        <begin position="13"/>
        <end position="193"/>
    </location>
</feature>
<dbReference type="Gene3D" id="3.40.50.720">
    <property type="entry name" value="NAD(P)-binding Rossmann-like Domain"/>
    <property type="match status" value="1"/>
</dbReference>
<dbReference type="InterPro" id="IPR001509">
    <property type="entry name" value="Epimerase_deHydtase"/>
</dbReference>
<dbReference type="InterPro" id="IPR036291">
    <property type="entry name" value="NAD(P)-bd_dom_sf"/>
</dbReference>
<organism evidence="4 5">
    <name type="scientific">Pseudoduganella dura</name>
    <dbReference type="NCBI Taxonomy" id="321982"/>
    <lineage>
        <taxon>Bacteria</taxon>
        <taxon>Pseudomonadati</taxon>
        <taxon>Pseudomonadota</taxon>
        <taxon>Betaproteobacteria</taxon>
        <taxon>Burkholderiales</taxon>
        <taxon>Oxalobacteraceae</taxon>
        <taxon>Telluria group</taxon>
        <taxon>Pseudoduganella</taxon>
    </lineage>
</organism>
<proteinExistence type="inferred from homology"/>
<sequence length="260" mass="28441">MKSMTQEKPTLKVLVTGAAGRIGSAFVRMHFQNYDLRLADKDVSRLEQHSRDIVQLDITDFNACMQACAGIDTVIHLAAEVSPDISDFMTTLLPTNVVGTYNIFQAALAQGCRRVVFASSAQTIEGYPQDVQVTETMPVRPKNLYGVTKVFGEALGSYISDTSDLSIIAVRIANVAHFSRGEQHSARDVAAYISVRDVVQLLMVSVQSDVTGFTIVNGVSDNRYKRLSIERSRKLLGYHPKDDSFSILAGKSDDAGDAMV</sequence>
<dbReference type="AlphaFoldDB" id="A0A6I3X9N9"/>
<dbReference type="PANTHER" id="PTHR43000">
    <property type="entry name" value="DTDP-D-GLUCOSE 4,6-DEHYDRATASE-RELATED"/>
    <property type="match status" value="1"/>
</dbReference>
<comment type="similarity">
    <text evidence="2">Belongs to the NAD(P)-dependent epimerase/dehydratase family.</text>
</comment>
<protein>
    <submittedName>
        <fullName evidence="4">NAD-dependent epimerase/dehydratase family protein</fullName>
    </submittedName>
</protein>
<evidence type="ECO:0000259" key="3">
    <source>
        <dbReference type="Pfam" id="PF01370"/>
    </source>
</evidence>
<evidence type="ECO:0000313" key="5">
    <source>
        <dbReference type="Proteomes" id="UP000431684"/>
    </source>
</evidence>
<evidence type="ECO:0000313" key="4">
    <source>
        <dbReference type="EMBL" id="MUI13564.1"/>
    </source>
</evidence>
<reference evidence="4 5" key="1">
    <citation type="submission" date="2019-11" db="EMBL/GenBank/DDBJ databases">
        <title>Draft Genome Sequences of Six Type Strains of the Genus Massilia.</title>
        <authorList>
            <person name="Miess H."/>
            <person name="Frediansyah A."/>
            <person name="Goeker M."/>
            <person name="Gross H."/>
        </authorList>
    </citation>
    <scope>NUCLEOTIDE SEQUENCE [LARGE SCALE GENOMIC DNA]</scope>
    <source>
        <strain evidence="4 5">DSM 17513</strain>
    </source>
</reference>
<name>A0A6I3X9N9_9BURK</name>
<gene>
    <name evidence="4" type="ORF">GJV26_13985</name>
</gene>
<dbReference type="Proteomes" id="UP000431684">
    <property type="component" value="Unassembled WGS sequence"/>
</dbReference>
<dbReference type="SUPFAM" id="SSF51735">
    <property type="entry name" value="NAD(P)-binding Rossmann-fold domains"/>
    <property type="match status" value="1"/>
</dbReference>